<dbReference type="Proteomes" id="UP001285244">
    <property type="component" value="Unassembled WGS sequence"/>
</dbReference>
<dbReference type="Pfam" id="PF20441">
    <property type="entry name" value="TerL_nuclease"/>
    <property type="match status" value="1"/>
</dbReference>
<dbReference type="InterPro" id="IPR005021">
    <property type="entry name" value="Terminase_largesu-like"/>
</dbReference>
<comment type="caution">
    <text evidence="3">The sequence shown here is derived from an EMBL/GenBank/DDBJ whole genome shotgun (WGS) entry which is preliminary data.</text>
</comment>
<proteinExistence type="predicted"/>
<feature type="domain" description="Terminase large subunit-like ATPase" evidence="1">
    <location>
        <begin position="70"/>
        <end position="241"/>
    </location>
</feature>
<dbReference type="PANTHER" id="PTHR41287">
    <property type="match status" value="1"/>
</dbReference>
<dbReference type="EMBL" id="JALBUS010000007">
    <property type="protein sequence ID" value="MDX8417371.1"/>
    <property type="molecule type" value="Genomic_DNA"/>
</dbReference>
<gene>
    <name evidence="3" type="ORF">MOZ64_05890</name>
</gene>
<evidence type="ECO:0000259" key="2">
    <source>
        <dbReference type="Pfam" id="PF20441"/>
    </source>
</evidence>
<organism evidence="3 4">
    <name type="scientific">Absicoccus intestinalis</name>
    <dbReference type="NCBI Taxonomy" id="2926319"/>
    <lineage>
        <taxon>Bacteria</taxon>
        <taxon>Bacillati</taxon>
        <taxon>Bacillota</taxon>
        <taxon>Erysipelotrichia</taxon>
        <taxon>Erysipelotrichales</taxon>
        <taxon>Erysipelotrichaceae</taxon>
        <taxon>Absicoccus</taxon>
    </lineage>
</organism>
<evidence type="ECO:0000259" key="1">
    <source>
        <dbReference type="Pfam" id="PF03354"/>
    </source>
</evidence>
<keyword evidence="4" id="KW-1185">Reference proteome</keyword>
<dbReference type="PANTHER" id="PTHR41287:SF1">
    <property type="entry name" value="PROTEIN YMFN"/>
    <property type="match status" value="1"/>
</dbReference>
<dbReference type="InterPro" id="IPR046461">
    <property type="entry name" value="TerL_ATPase"/>
</dbReference>
<reference evidence="3 4" key="1">
    <citation type="submission" date="2022-03" db="EMBL/GenBank/DDBJ databases">
        <title>Novel taxa within the pig intestine.</title>
        <authorList>
            <person name="Wylensek D."/>
            <person name="Bishof K."/>
            <person name="Afrizal A."/>
            <person name="Clavel T."/>
        </authorList>
    </citation>
    <scope>NUCLEOTIDE SEQUENCE [LARGE SCALE GENOMIC DNA]</scope>
    <source>
        <strain evidence="3 4">Cla-KB-P134</strain>
    </source>
</reference>
<dbReference type="InterPro" id="IPR046462">
    <property type="entry name" value="TerL_nuclease"/>
</dbReference>
<dbReference type="RefSeq" id="WP_320325667.1">
    <property type="nucleotide sequence ID" value="NZ_JALBUS010000007.1"/>
</dbReference>
<dbReference type="Gene3D" id="3.40.50.300">
    <property type="entry name" value="P-loop containing nucleotide triphosphate hydrolases"/>
    <property type="match status" value="1"/>
</dbReference>
<dbReference type="Pfam" id="PF03354">
    <property type="entry name" value="TerL_ATPase"/>
    <property type="match status" value="1"/>
</dbReference>
<dbReference type="InterPro" id="IPR027417">
    <property type="entry name" value="P-loop_NTPase"/>
</dbReference>
<evidence type="ECO:0000313" key="4">
    <source>
        <dbReference type="Proteomes" id="UP001285244"/>
    </source>
</evidence>
<name>A0ABU4WMX2_9FIRM</name>
<accession>A0ABU4WMX2</accession>
<evidence type="ECO:0000313" key="3">
    <source>
        <dbReference type="EMBL" id="MDX8417371.1"/>
    </source>
</evidence>
<sequence length="553" mass="63695">MRYLDEYKARIEEGTDVVGKWVKKNIAMVENGLANGDFYYDEARADRAIRFIEHFCHHYEGRTDLITLEPWQKYFVACMFGLVDKDGTRHFRELVLIIARKQGKSLLAAAIQVYILFCDREPGMQIYNLAPKLKQSKIIFQGAFNMIDQVPSLSKRVRKRRDDVYYPKTKGVMAPLAFNGKKSDGFNPHFCTFDEFAAWEGEQGLKMAEVMLSAVGARRQPIFLYTSTANYIDNGLYDEIMNRSTAVLQGTSDETRLLPFIYAIDDENKWDDIEELRKAMPNLGVSVTEKFLEDEIAKAHGSPVHKSEFLTKYCNIKQNAVSAWLSKKDILSMTGDPLHIEDFAHMYGVGGVDLSQTTDLTAATILIRVDGQDYIFTHFWLPANRIKEAEERDMIPYTRFMQLGYLSPSGENYVQYSDVTQWFLDIRKKYKIHCLIVGYDRYSAQYFVDEMNKYGFETDDVIQGTNLTPVIYEFEGLVKDGIVHTGSNGLLQTHFSSVAIQKVAEDNRVRMRKIDERKHIDGAASVIDAYTVRQKWYDKYKYRLENKSKKGGV</sequence>
<feature type="domain" description="Terminase large subunit-like endonuclease" evidence="2">
    <location>
        <begin position="259"/>
        <end position="531"/>
    </location>
</feature>
<protein>
    <submittedName>
        <fullName evidence="3">Terminase large subunit</fullName>
    </submittedName>
</protein>